<keyword evidence="4" id="KW-0325">Glycoprotein</keyword>
<sequence>MLFRHLYVVILAVLLAGCGNTKSNPNPPGDIPITFTGNWSDPKTWQEMGRAKPVEGDAVTIPAGRRVILDESTPDLAGLTILGELEFARRDLSLTADWIMLHGALKIGSETEPFAQKATLTLNAANPNENLMNMGTRGILLMGGQLLLYGQRPNPTWTKIAEHAAQGATTLRLEDSVNWAAGSQVVLAPTDFFPHNNLNNPDPRAVATELLEVGSQTGNSLTLKTGLQKPRWGKLQYVGASGMTLTPTSAITNLVLDERAAIGNLSRNIVIQAADDTLWREQGFGAHIMAMAGSVLKLDGVELRRVGQLFRQGRYPIHWHMLSYDESTGAELGDATGQFVRNSSIWNSVNRCVTIHGTNGVTVSNNICYGILGHAVFLEDAVERRNVLENNLVLQVRQPPRGNAAPAICTRMVNGQRDCRILGHDGEPTGFWLTNPDNIVRGNIVGDSEGKGFWLAYPKSSLGLSQRVNLRPDRMAFGVFADNVAHSSLEGIHIDNVPTRADPGQVEVNKYIPMREDYNRAVEVDYDFNKWLRFRLERITVYKNGTSWGSGAFWNRVSWPDYVNWVSADNTGAFFAGAGDNGRITDSLIIGQSLNNATPLPNRNDPQVALASYHSTFDIDNNVIVNFPFVPRVPGSGAFKTDDYYTRGIDKGLVRNPDNRLINSDPGYRVPPPSLAPEQYPRANENWTLAGALWDPHGYWGPKGNFWVFDVPFLTHGDVSGQICTDVRPTALGLGVTPGTKNGASCNGQYYGVGDYLTDFDTRRYNFKHPIEVSRRDPANVQTEVGRWTVADGNISGKLGNMRSFAARTGGYYLLRFPSRAGTGYDLPKWVELEITNAFRDSDWFVLAVSLEGSVPLDKSVYMVPAYQSSPRRDFTPAGSLAEVVASGGDKYWRDPAQNLLWLKIVGGLKHRDFDQAVQNNPNSDFALYGSVRLFVNR</sequence>
<dbReference type="AlphaFoldDB" id="A0A511QXM9"/>
<dbReference type="InterPro" id="IPR055401">
    <property type="entry name" value="CEMIP_beta-hel_dom"/>
</dbReference>
<evidence type="ECO:0000256" key="3">
    <source>
        <dbReference type="ARBA" id="ARBA00022729"/>
    </source>
</evidence>
<organism evidence="7 8">
    <name type="scientific">Meiothermus hypogaeus NBRC 106114</name>
    <dbReference type="NCBI Taxonomy" id="1227553"/>
    <lineage>
        <taxon>Bacteria</taxon>
        <taxon>Thermotogati</taxon>
        <taxon>Deinococcota</taxon>
        <taxon>Deinococci</taxon>
        <taxon>Thermales</taxon>
        <taxon>Thermaceae</taxon>
        <taxon>Meiothermus</taxon>
    </lineage>
</organism>
<evidence type="ECO:0000256" key="4">
    <source>
        <dbReference type="ARBA" id="ARBA00023180"/>
    </source>
</evidence>
<comment type="caution">
    <text evidence="7">The sequence shown here is derived from an EMBL/GenBank/DDBJ whole genome shotgun (WGS) entry which is preliminary data.</text>
</comment>
<feature type="domain" description="G8" evidence="6">
    <location>
        <begin position="43"/>
        <end position="162"/>
    </location>
</feature>
<proteinExistence type="predicted"/>
<dbReference type="PROSITE" id="PS51257">
    <property type="entry name" value="PROKAR_LIPOPROTEIN"/>
    <property type="match status" value="1"/>
</dbReference>
<name>A0A511QXM9_9DEIN</name>
<dbReference type="PANTHER" id="PTHR46769">
    <property type="entry name" value="POLYCYSTIC KIDNEY AND HEPATIC DISEASE 1 (AUTOSOMAL RECESSIVE)-LIKE 1"/>
    <property type="match status" value="1"/>
</dbReference>
<dbReference type="EMBL" id="BJXL01000004">
    <property type="protein sequence ID" value="GEM82131.1"/>
    <property type="molecule type" value="Genomic_DNA"/>
</dbReference>
<dbReference type="Gene3D" id="2.160.20.10">
    <property type="entry name" value="Single-stranded right-handed beta-helix, Pectin lyase-like"/>
    <property type="match status" value="1"/>
</dbReference>
<evidence type="ECO:0000313" key="8">
    <source>
        <dbReference type="Proteomes" id="UP000321197"/>
    </source>
</evidence>
<evidence type="ECO:0000259" key="6">
    <source>
        <dbReference type="PROSITE" id="PS51484"/>
    </source>
</evidence>
<dbReference type="Pfam" id="PF24606">
    <property type="entry name" value="CEMIP_beta-hel"/>
    <property type="match status" value="1"/>
</dbReference>
<feature type="chain" id="PRO_5021869774" description="G8 domain-containing protein" evidence="5">
    <location>
        <begin position="24"/>
        <end position="938"/>
    </location>
</feature>
<dbReference type="InterPro" id="IPR012334">
    <property type="entry name" value="Pectin_lyas_fold"/>
</dbReference>
<keyword evidence="3 5" id="KW-0732">Signal</keyword>
<dbReference type="SUPFAM" id="SSF51126">
    <property type="entry name" value="Pectin lyase-like"/>
    <property type="match status" value="1"/>
</dbReference>
<keyword evidence="2" id="KW-0472">Membrane</keyword>
<dbReference type="Proteomes" id="UP000321197">
    <property type="component" value="Unassembled WGS sequence"/>
</dbReference>
<dbReference type="InterPro" id="IPR052387">
    <property type="entry name" value="Fibrocystin"/>
</dbReference>
<feature type="signal peptide" evidence="5">
    <location>
        <begin position="1"/>
        <end position="23"/>
    </location>
</feature>
<dbReference type="Pfam" id="PF10162">
    <property type="entry name" value="G8"/>
    <property type="match status" value="1"/>
</dbReference>
<protein>
    <recommendedName>
        <fullName evidence="6">G8 domain-containing protein</fullName>
    </recommendedName>
</protein>
<keyword evidence="2" id="KW-1003">Cell membrane</keyword>
<evidence type="ECO:0000256" key="1">
    <source>
        <dbReference type="ARBA" id="ARBA00004236"/>
    </source>
</evidence>
<dbReference type="PANTHER" id="PTHR46769:SF2">
    <property type="entry name" value="FIBROCYSTIN-L ISOFORM 2 PRECURSOR-RELATED"/>
    <property type="match status" value="1"/>
</dbReference>
<dbReference type="SMART" id="SM01225">
    <property type="entry name" value="G8"/>
    <property type="match status" value="1"/>
</dbReference>
<evidence type="ECO:0000256" key="2">
    <source>
        <dbReference type="ARBA" id="ARBA00022475"/>
    </source>
</evidence>
<reference evidence="7 8" key="1">
    <citation type="submission" date="2019-07" db="EMBL/GenBank/DDBJ databases">
        <title>Whole genome shotgun sequence of Meiothermus hypogaeus NBRC 106114.</title>
        <authorList>
            <person name="Hosoyama A."/>
            <person name="Uohara A."/>
            <person name="Ohji S."/>
            <person name="Ichikawa N."/>
        </authorList>
    </citation>
    <scope>NUCLEOTIDE SEQUENCE [LARGE SCALE GENOMIC DNA]</scope>
    <source>
        <strain evidence="7 8">NBRC 106114</strain>
    </source>
</reference>
<gene>
    <name evidence="7" type="ORF">MHY01S_02970</name>
</gene>
<dbReference type="InterPro" id="IPR011050">
    <property type="entry name" value="Pectin_lyase_fold/virulence"/>
</dbReference>
<accession>A0A511QXM9</accession>
<evidence type="ECO:0000256" key="5">
    <source>
        <dbReference type="SAM" id="SignalP"/>
    </source>
</evidence>
<evidence type="ECO:0000313" key="7">
    <source>
        <dbReference type="EMBL" id="GEM82131.1"/>
    </source>
</evidence>
<comment type="subcellular location">
    <subcellularLocation>
        <location evidence="1">Cell membrane</location>
    </subcellularLocation>
</comment>
<dbReference type="InterPro" id="IPR019316">
    <property type="entry name" value="G8_domain"/>
</dbReference>
<dbReference type="GO" id="GO:0005886">
    <property type="term" value="C:plasma membrane"/>
    <property type="evidence" value="ECO:0007669"/>
    <property type="project" value="UniProtKB-SubCell"/>
</dbReference>
<dbReference type="OrthoDB" id="9815414at2"/>
<dbReference type="PROSITE" id="PS51484">
    <property type="entry name" value="G8"/>
    <property type="match status" value="1"/>
</dbReference>